<organism evidence="2 3">
    <name type="scientific">Prosthecobacter algae</name>
    <dbReference type="NCBI Taxonomy" id="1144682"/>
    <lineage>
        <taxon>Bacteria</taxon>
        <taxon>Pseudomonadati</taxon>
        <taxon>Verrucomicrobiota</taxon>
        <taxon>Verrucomicrobiia</taxon>
        <taxon>Verrucomicrobiales</taxon>
        <taxon>Verrucomicrobiaceae</taxon>
        <taxon>Prosthecobacter</taxon>
    </lineage>
</organism>
<evidence type="ECO:0000313" key="2">
    <source>
        <dbReference type="EMBL" id="GAA5144448.1"/>
    </source>
</evidence>
<dbReference type="RefSeq" id="WP_345737660.1">
    <property type="nucleotide sequence ID" value="NZ_BAABIA010000007.1"/>
</dbReference>
<sequence>MLLLSLATGCNKKAQITYETEQHRLTMTELQSQSKRLENEILSTGNLGRYQSTQPAHIVELKQLIERQKNELVQLKAESEAAKIKAESMQAEVDAYRSKFRNF</sequence>
<reference evidence="3" key="1">
    <citation type="journal article" date="2019" name="Int. J. Syst. Evol. Microbiol.">
        <title>The Global Catalogue of Microorganisms (GCM) 10K type strain sequencing project: providing services to taxonomists for standard genome sequencing and annotation.</title>
        <authorList>
            <consortium name="The Broad Institute Genomics Platform"/>
            <consortium name="The Broad Institute Genome Sequencing Center for Infectious Disease"/>
            <person name="Wu L."/>
            <person name="Ma J."/>
        </authorList>
    </citation>
    <scope>NUCLEOTIDE SEQUENCE [LARGE SCALE GENOMIC DNA]</scope>
    <source>
        <strain evidence="3">JCM 18053</strain>
    </source>
</reference>
<keyword evidence="3" id="KW-1185">Reference proteome</keyword>
<keyword evidence="1" id="KW-0175">Coiled coil</keyword>
<dbReference type="Proteomes" id="UP001499852">
    <property type="component" value="Unassembled WGS sequence"/>
</dbReference>
<evidence type="ECO:0000313" key="3">
    <source>
        <dbReference type="Proteomes" id="UP001499852"/>
    </source>
</evidence>
<gene>
    <name evidence="2" type="ORF">GCM10023213_34710</name>
</gene>
<name>A0ABP9PFY4_9BACT</name>
<evidence type="ECO:0000256" key="1">
    <source>
        <dbReference type="SAM" id="Coils"/>
    </source>
</evidence>
<accession>A0ABP9PFY4</accession>
<dbReference type="EMBL" id="BAABIA010000007">
    <property type="protein sequence ID" value="GAA5144448.1"/>
    <property type="molecule type" value="Genomic_DNA"/>
</dbReference>
<comment type="caution">
    <text evidence="2">The sequence shown here is derived from an EMBL/GenBank/DDBJ whole genome shotgun (WGS) entry which is preliminary data.</text>
</comment>
<feature type="coiled-coil region" evidence="1">
    <location>
        <begin position="20"/>
        <end position="99"/>
    </location>
</feature>
<protein>
    <submittedName>
        <fullName evidence="2">Uncharacterized protein</fullName>
    </submittedName>
</protein>
<proteinExistence type="predicted"/>